<evidence type="ECO:0000313" key="2">
    <source>
        <dbReference type="EMBL" id="KYC35540.1"/>
    </source>
</evidence>
<name>A0A139WSY9_9CYAN</name>
<feature type="transmembrane region" description="Helical" evidence="1">
    <location>
        <begin position="40"/>
        <end position="58"/>
    </location>
</feature>
<dbReference type="AlphaFoldDB" id="A0A139WSY9"/>
<keyword evidence="1" id="KW-0812">Transmembrane</keyword>
<feature type="transmembrane region" description="Helical" evidence="1">
    <location>
        <begin position="9"/>
        <end position="28"/>
    </location>
</feature>
<protein>
    <submittedName>
        <fullName evidence="2">Uncharacterized protein</fullName>
    </submittedName>
</protein>
<evidence type="ECO:0000256" key="1">
    <source>
        <dbReference type="SAM" id="Phobius"/>
    </source>
</evidence>
<comment type="caution">
    <text evidence="2">The sequence shown here is derived from an EMBL/GenBank/DDBJ whole genome shotgun (WGS) entry which is preliminary data.</text>
</comment>
<proteinExistence type="predicted"/>
<organism evidence="2 3">
    <name type="scientific">Scytonema hofmannii PCC 7110</name>
    <dbReference type="NCBI Taxonomy" id="128403"/>
    <lineage>
        <taxon>Bacteria</taxon>
        <taxon>Bacillati</taxon>
        <taxon>Cyanobacteriota</taxon>
        <taxon>Cyanophyceae</taxon>
        <taxon>Nostocales</taxon>
        <taxon>Scytonemataceae</taxon>
        <taxon>Scytonema</taxon>
    </lineage>
</organism>
<dbReference type="EMBL" id="ANNX02000051">
    <property type="protein sequence ID" value="KYC35540.1"/>
    <property type="molecule type" value="Genomic_DNA"/>
</dbReference>
<sequence length="65" mass="7312">MKRIGLKEAGFLLIGLGIIGLLIIYPIQLWSDLLDTWPRWPFISLIIVGISTLTVGILKDYLDSK</sequence>
<keyword evidence="1" id="KW-0472">Membrane</keyword>
<reference evidence="2 3" key="1">
    <citation type="journal article" date="2013" name="Genome Biol. Evol.">
        <title>Genomes of Stigonematalean cyanobacteria (subsection V) and the evolution of oxygenic photosynthesis from prokaryotes to plastids.</title>
        <authorList>
            <person name="Dagan T."/>
            <person name="Roettger M."/>
            <person name="Stucken K."/>
            <person name="Landan G."/>
            <person name="Koch R."/>
            <person name="Major P."/>
            <person name="Gould S.B."/>
            <person name="Goremykin V.V."/>
            <person name="Rippka R."/>
            <person name="Tandeau de Marsac N."/>
            <person name="Gugger M."/>
            <person name="Lockhart P.J."/>
            <person name="Allen J.F."/>
            <person name="Brune I."/>
            <person name="Maus I."/>
            <person name="Puhler A."/>
            <person name="Martin W.F."/>
        </authorList>
    </citation>
    <scope>NUCLEOTIDE SEQUENCE [LARGE SCALE GENOMIC DNA]</scope>
    <source>
        <strain evidence="2 3">PCC 7110</strain>
    </source>
</reference>
<keyword evidence="3" id="KW-1185">Reference proteome</keyword>
<accession>A0A139WSY9</accession>
<dbReference type="Proteomes" id="UP000076925">
    <property type="component" value="Unassembled WGS sequence"/>
</dbReference>
<evidence type="ECO:0000313" key="3">
    <source>
        <dbReference type="Proteomes" id="UP000076925"/>
    </source>
</evidence>
<keyword evidence="1" id="KW-1133">Transmembrane helix</keyword>
<dbReference type="STRING" id="128403.WA1_06875"/>
<gene>
    <name evidence="2" type="ORF">WA1_06875</name>
</gene>